<protein>
    <submittedName>
        <fullName evidence="5">Furostanol glycoside 26-O-beta-glucosidase</fullName>
    </submittedName>
</protein>
<dbReference type="PANTHER" id="PTHR10353">
    <property type="entry name" value="GLYCOSYL HYDROLASE"/>
    <property type="match status" value="1"/>
</dbReference>
<evidence type="ECO:0000256" key="4">
    <source>
        <dbReference type="RuleBase" id="RU003690"/>
    </source>
</evidence>
<evidence type="ECO:0000256" key="3">
    <source>
        <dbReference type="ARBA" id="ARBA00023295"/>
    </source>
</evidence>
<name>A0AAD8H4F1_9APIA</name>
<sequence length="601" mass="67907">MALSSFSATEMSLSSVLTRRNHQVPLRPGEFNRRALLSSTNRKLKSGGSYAPLTIRSWKGQVAPPVEMLEHFANGVIPSIIPKDDKVIRRKDFPKEFKFGCSTSAFQTEGSGTEGGRGPATWDGFIQDNIGGVDIAVDSYHRYKEDVQLLKNMGADTYRFSISWSRILPDGTVSGGINQEGIDFYNNFIDELIKNDITPIVTLFHFDMPTALQNRYSGFLNKQIVEDFKAYADLCFKTFGNRVKHWTTINEPQVFGQYGYRIGLKESRPSPATDPFIATHHIILAHAAAAKLYKQTYQPTQQGEIGISLVTIWFEPHGNTRQDIDASERAFDFQVGWLLEPLVFGDYPFIMKALVRDSLPKFTEEEKALIKGSYDFIGINYYTSNYALSLPFNPDATYKTSADYQRTTLTSDRNGVPIGEATPGSSQIFVYPQGLRDALVYISKNYNNPKLFVTENGYPDKRDDKIPVKEAIKDPKRIEHILSHLTAIKEAMKLGANVNGYFMWALMDCMEMGSGYQLLSLLYFISWVAEFETFVSLQRHKNNDVFVSEVMIIVLLPVTNQPEELWVSPEIIQLIILLFCLPQISTTVQNPMTSLGSRFYS</sequence>
<gene>
    <name evidence="5" type="ORF">POM88_043885</name>
</gene>
<proteinExistence type="inferred from homology"/>
<dbReference type="EMBL" id="JAUIZM010000010">
    <property type="protein sequence ID" value="KAK1359411.1"/>
    <property type="molecule type" value="Genomic_DNA"/>
</dbReference>
<evidence type="ECO:0000256" key="2">
    <source>
        <dbReference type="ARBA" id="ARBA00022801"/>
    </source>
</evidence>
<dbReference type="Pfam" id="PF00232">
    <property type="entry name" value="Glyco_hydro_1"/>
    <property type="match status" value="1"/>
</dbReference>
<dbReference type="AlphaFoldDB" id="A0AAD8H4F1"/>
<dbReference type="GO" id="GO:0008422">
    <property type="term" value="F:beta-glucosidase activity"/>
    <property type="evidence" value="ECO:0007669"/>
    <property type="project" value="TreeGrafter"/>
</dbReference>
<dbReference type="PROSITE" id="PS00653">
    <property type="entry name" value="GLYCOSYL_HYDROL_F1_2"/>
    <property type="match status" value="1"/>
</dbReference>
<evidence type="ECO:0000313" key="6">
    <source>
        <dbReference type="Proteomes" id="UP001237642"/>
    </source>
</evidence>
<dbReference type="GO" id="GO:0005975">
    <property type="term" value="P:carbohydrate metabolic process"/>
    <property type="evidence" value="ECO:0007669"/>
    <property type="project" value="InterPro"/>
</dbReference>
<dbReference type="Gene3D" id="3.20.20.80">
    <property type="entry name" value="Glycosidases"/>
    <property type="match status" value="1"/>
</dbReference>
<dbReference type="SUPFAM" id="SSF51445">
    <property type="entry name" value="(Trans)glycosidases"/>
    <property type="match status" value="1"/>
</dbReference>
<dbReference type="FunFam" id="3.20.20.80:FF:000020">
    <property type="entry name" value="Beta-glucosidase 12"/>
    <property type="match status" value="1"/>
</dbReference>
<comment type="similarity">
    <text evidence="1 4">Belongs to the glycosyl hydrolase 1 family.</text>
</comment>
<dbReference type="Proteomes" id="UP001237642">
    <property type="component" value="Unassembled WGS sequence"/>
</dbReference>
<dbReference type="InterPro" id="IPR033132">
    <property type="entry name" value="GH_1_N_CS"/>
</dbReference>
<organism evidence="5 6">
    <name type="scientific">Heracleum sosnowskyi</name>
    <dbReference type="NCBI Taxonomy" id="360622"/>
    <lineage>
        <taxon>Eukaryota</taxon>
        <taxon>Viridiplantae</taxon>
        <taxon>Streptophyta</taxon>
        <taxon>Embryophyta</taxon>
        <taxon>Tracheophyta</taxon>
        <taxon>Spermatophyta</taxon>
        <taxon>Magnoliopsida</taxon>
        <taxon>eudicotyledons</taxon>
        <taxon>Gunneridae</taxon>
        <taxon>Pentapetalae</taxon>
        <taxon>asterids</taxon>
        <taxon>campanulids</taxon>
        <taxon>Apiales</taxon>
        <taxon>Apiaceae</taxon>
        <taxon>Apioideae</taxon>
        <taxon>apioid superclade</taxon>
        <taxon>Tordylieae</taxon>
        <taxon>Tordyliinae</taxon>
        <taxon>Heracleum</taxon>
    </lineage>
</organism>
<dbReference type="InterPro" id="IPR017853">
    <property type="entry name" value="GH"/>
</dbReference>
<dbReference type="PANTHER" id="PTHR10353:SF154">
    <property type="entry name" value="BETA-GLUCOSIDASE 9-RELATED"/>
    <property type="match status" value="1"/>
</dbReference>
<comment type="caution">
    <text evidence="5">The sequence shown here is derived from an EMBL/GenBank/DDBJ whole genome shotgun (WGS) entry which is preliminary data.</text>
</comment>
<dbReference type="InterPro" id="IPR001360">
    <property type="entry name" value="Glyco_hydro_1"/>
</dbReference>
<reference evidence="5" key="1">
    <citation type="submission" date="2023-02" db="EMBL/GenBank/DDBJ databases">
        <title>Genome of toxic invasive species Heracleum sosnowskyi carries increased number of genes despite the absence of recent whole-genome duplications.</title>
        <authorList>
            <person name="Schelkunov M."/>
            <person name="Shtratnikova V."/>
            <person name="Makarenko M."/>
            <person name="Klepikova A."/>
            <person name="Omelchenko D."/>
            <person name="Novikova G."/>
            <person name="Obukhova E."/>
            <person name="Bogdanov V."/>
            <person name="Penin A."/>
            <person name="Logacheva M."/>
        </authorList>
    </citation>
    <scope>NUCLEOTIDE SEQUENCE</scope>
    <source>
        <strain evidence="5">Hsosn_3</strain>
        <tissue evidence="5">Leaf</tissue>
    </source>
</reference>
<evidence type="ECO:0000256" key="1">
    <source>
        <dbReference type="ARBA" id="ARBA00010838"/>
    </source>
</evidence>
<keyword evidence="6" id="KW-1185">Reference proteome</keyword>
<dbReference type="PRINTS" id="PR00131">
    <property type="entry name" value="GLHYDRLASE1"/>
</dbReference>
<evidence type="ECO:0000313" key="5">
    <source>
        <dbReference type="EMBL" id="KAK1359411.1"/>
    </source>
</evidence>
<reference evidence="5" key="2">
    <citation type="submission" date="2023-05" db="EMBL/GenBank/DDBJ databases">
        <authorList>
            <person name="Schelkunov M.I."/>
        </authorList>
    </citation>
    <scope>NUCLEOTIDE SEQUENCE</scope>
    <source>
        <strain evidence="5">Hsosn_3</strain>
        <tissue evidence="5">Leaf</tissue>
    </source>
</reference>
<keyword evidence="2" id="KW-0378">Hydrolase</keyword>
<keyword evidence="3" id="KW-0326">Glycosidase</keyword>
<accession>A0AAD8H4F1</accession>